<accession>A0AA41YXM3</accession>
<evidence type="ECO:0000256" key="3">
    <source>
        <dbReference type="ARBA" id="ARBA00007870"/>
    </source>
</evidence>
<evidence type="ECO:0000256" key="7">
    <source>
        <dbReference type="ARBA" id="ARBA00022857"/>
    </source>
</evidence>
<dbReference type="PANTHER" id="PTHR21708:SF26">
    <property type="entry name" value="2-DEHYDROPANTOATE 2-REDUCTASE"/>
    <property type="match status" value="1"/>
</dbReference>
<dbReference type="SUPFAM" id="SSF48179">
    <property type="entry name" value="6-phosphogluconate dehydrogenase C-terminal domain-like"/>
    <property type="match status" value="1"/>
</dbReference>
<dbReference type="Gene3D" id="3.40.50.720">
    <property type="entry name" value="NAD(P)-binding Rossmann-like Domain"/>
    <property type="match status" value="1"/>
</dbReference>
<keyword evidence="8 11" id="KW-0560">Oxidoreductase</keyword>
<dbReference type="InterPro" id="IPR008927">
    <property type="entry name" value="6-PGluconate_DH-like_C_sf"/>
</dbReference>
<organism evidence="14 15">
    <name type="scientific">Limobrevibacterium gyesilva</name>
    <dbReference type="NCBI Taxonomy" id="2991712"/>
    <lineage>
        <taxon>Bacteria</taxon>
        <taxon>Pseudomonadati</taxon>
        <taxon>Pseudomonadota</taxon>
        <taxon>Alphaproteobacteria</taxon>
        <taxon>Acetobacterales</taxon>
        <taxon>Acetobacteraceae</taxon>
        <taxon>Limobrevibacterium</taxon>
    </lineage>
</organism>
<dbReference type="GO" id="GO:0008677">
    <property type="term" value="F:2-dehydropantoate 2-reductase activity"/>
    <property type="evidence" value="ECO:0007669"/>
    <property type="project" value="UniProtKB-EC"/>
</dbReference>
<dbReference type="InterPro" id="IPR051402">
    <property type="entry name" value="KPR-Related"/>
</dbReference>
<evidence type="ECO:0000313" key="15">
    <source>
        <dbReference type="Proteomes" id="UP001165679"/>
    </source>
</evidence>
<dbReference type="InterPro" id="IPR013328">
    <property type="entry name" value="6PGD_dom2"/>
</dbReference>
<dbReference type="GO" id="GO:0005737">
    <property type="term" value="C:cytoplasm"/>
    <property type="evidence" value="ECO:0007669"/>
    <property type="project" value="TreeGrafter"/>
</dbReference>
<name>A0AA41YXM3_9PROT</name>
<reference evidence="14" key="2">
    <citation type="submission" date="2022-10" db="EMBL/GenBank/DDBJ databases">
        <authorList>
            <person name="Trinh H.N."/>
        </authorList>
    </citation>
    <scope>NUCLEOTIDE SEQUENCE</scope>
    <source>
        <strain evidence="14">RN2-1</strain>
    </source>
</reference>
<dbReference type="AlphaFoldDB" id="A0AA41YXM3"/>
<dbReference type="InterPro" id="IPR036291">
    <property type="entry name" value="NAD(P)-bd_dom_sf"/>
</dbReference>
<dbReference type="RefSeq" id="WP_264716123.1">
    <property type="nucleotide sequence ID" value="NZ_JAPDNT010000031.1"/>
</dbReference>
<evidence type="ECO:0000256" key="10">
    <source>
        <dbReference type="ARBA" id="ARBA00048793"/>
    </source>
</evidence>
<dbReference type="Pfam" id="PF08546">
    <property type="entry name" value="ApbA_C"/>
    <property type="match status" value="1"/>
</dbReference>
<evidence type="ECO:0000259" key="13">
    <source>
        <dbReference type="Pfam" id="PF08546"/>
    </source>
</evidence>
<evidence type="ECO:0000256" key="1">
    <source>
        <dbReference type="ARBA" id="ARBA00002919"/>
    </source>
</evidence>
<keyword evidence="7 11" id="KW-0521">NADP</keyword>
<evidence type="ECO:0000256" key="8">
    <source>
        <dbReference type="ARBA" id="ARBA00023002"/>
    </source>
</evidence>
<dbReference type="InterPro" id="IPR003710">
    <property type="entry name" value="ApbA"/>
</dbReference>
<feature type="domain" description="Ketopantoate reductase N-terminal" evidence="12">
    <location>
        <begin position="7"/>
        <end position="156"/>
    </location>
</feature>
<feature type="domain" description="Ketopantoate reductase C-terminal" evidence="13">
    <location>
        <begin position="183"/>
        <end position="303"/>
    </location>
</feature>
<sequence length="309" mass="32117">MTEPMRIIVVGAGGLGGYFGGRLAQGGADVTFVARGAHLRALQAEGLRIESGLGDLHLPDVPATEDPAGLPPADLVMIAVKLHDTEAACRLAAPVVGPGTAVVSFQNGVRKDAILRAAFGPGRVFGGVGYIGAAIARPGVIAHVGTMQRLVFGEFDASRSDRTQAFLAACTAGGIDAELTEAIELRQWEKLVFLVGLSGATTTMRSTLGPVRENPASRAFLLQLMQEVVAVGRARGVPLPADYAQGRLAFVDGLPAEMNSSMHEDLKRGRRLELPFLAGDVVRMGQEAGVPTPANEAVCAILAVHAEGA</sequence>
<comment type="similarity">
    <text evidence="3 11">Belongs to the ketopantoate reductase family.</text>
</comment>
<dbReference type="InterPro" id="IPR013752">
    <property type="entry name" value="KPA_reductase"/>
</dbReference>
<keyword evidence="15" id="KW-1185">Reference proteome</keyword>
<evidence type="ECO:0000256" key="11">
    <source>
        <dbReference type="RuleBase" id="RU362068"/>
    </source>
</evidence>
<evidence type="ECO:0000256" key="2">
    <source>
        <dbReference type="ARBA" id="ARBA00004994"/>
    </source>
</evidence>
<comment type="catalytic activity">
    <reaction evidence="10 11">
        <text>(R)-pantoate + NADP(+) = 2-dehydropantoate + NADPH + H(+)</text>
        <dbReference type="Rhea" id="RHEA:16233"/>
        <dbReference type="ChEBI" id="CHEBI:11561"/>
        <dbReference type="ChEBI" id="CHEBI:15378"/>
        <dbReference type="ChEBI" id="CHEBI:15980"/>
        <dbReference type="ChEBI" id="CHEBI:57783"/>
        <dbReference type="ChEBI" id="CHEBI:58349"/>
        <dbReference type="EC" id="1.1.1.169"/>
    </reaction>
</comment>
<comment type="pathway">
    <text evidence="2 11">Cofactor biosynthesis; (R)-pantothenate biosynthesis; (R)-pantoate from 3-methyl-2-oxobutanoate: step 2/2.</text>
</comment>
<dbReference type="EC" id="1.1.1.169" evidence="4 11"/>
<proteinExistence type="inferred from homology"/>
<comment type="function">
    <text evidence="1 11">Catalyzes the NADPH-dependent reduction of ketopantoate into pantoic acid.</text>
</comment>
<evidence type="ECO:0000256" key="4">
    <source>
        <dbReference type="ARBA" id="ARBA00013014"/>
    </source>
</evidence>
<dbReference type="FunFam" id="3.40.50.720:FF:000307">
    <property type="entry name" value="2-dehydropantoate 2-reductase"/>
    <property type="match status" value="1"/>
</dbReference>
<dbReference type="Pfam" id="PF02558">
    <property type="entry name" value="ApbA"/>
    <property type="match status" value="1"/>
</dbReference>
<protein>
    <recommendedName>
        <fullName evidence="5 11">2-dehydropantoate 2-reductase</fullName>
        <ecNumber evidence="4 11">1.1.1.169</ecNumber>
    </recommendedName>
    <alternativeName>
        <fullName evidence="9 11">Ketopantoate reductase</fullName>
    </alternativeName>
</protein>
<evidence type="ECO:0000256" key="9">
    <source>
        <dbReference type="ARBA" id="ARBA00032024"/>
    </source>
</evidence>
<comment type="caution">
    <text evidence="14">The sequence shown here is derived from an EMBL/GenBank/DDBJ whole genome shotgun (WGS) entry which is preliminary data.</text>
</comment>
<dbReference type="FunFam" id="1.10.1040.10:FF:000017">
    <property type="entry name" value="2-dehydropantoate 2-reductase"/>
    <property type="match status" value="1"/>
</dbReference>
<dbReference type="NCBIfam" id="TIGR00745">
    <property type="entry name" value="apbA_panE"/>
    <property type="match status" value="1"/>
</dbReference>
<evidence type="ECO:0000259" key="12">
    <source>
        <dbReference type="Pfam" id="PF02558"/>
    </source>
</evidence>
<dbReference type="EMBL" id="JAPDNT010000031">
    <property type="protein sequence ID" value="MCW3477192.1"/>
    <property type="molecule type" value="Genomic_DNA"/>
</dbReference>
<dbReference type="InterPro" id="IPR013332">
    <property type="entry name" value="KPR_N"/>
</dbReference>
<dbReference type="SUPFAM" id="SSF51735">
    <property type="entry name" value="NAD(P)-binding Rossmann-fold domains"/>
    <property type="match status" value="1"/>
</dbReference>
<dbReference type="Gene3D" id="1.10.1040.10">
    <property type="entry name" value="N-(1-d-carboxylethyl)-l-norvaline Dehydrogenase, domain 2"/>
    <property type="match status" value="1"/>
</dbReference>
<reference evidence="14" key="1">
    <citation type="submission" date="2022-09" db="EMBL/GenBank/DDBJ databases">
        <title>Rhodovastum sp. nov. RN2-1 isolated from soil in Seongnam, South Korea.</title>
        <authorList>
            <person name="Le N.T."/>
        </authorList>
    </citation>
    <scope>NUCLEOTIDE SEQUENCE</scope>
    <source>
        <strain evidence="14">RN2-1</strain>
    </source>
</reference>
<dbReference type="Proteomes" id="UP001165679">
    <property type="component" value="Unassembled WGS sequence"/>
</dbReference>
<keyword evidence="6 11" id="KW-0566">Pantothenate biosynthesis</keyword>
<dbReference type="GO" id="GO:0015940">
    <property type="term" value="P:pantothenate biosynthetic process"/>
    <property type="evidence" value="ECO:0007669"/>
    <property type="project" value="UniProtKB-KW"/>
</dbReference>
<evidence type="ECO:0000313" key="14">
    <source>
        <dbReference type="EMBL" id="MCW3477192.1"/>
    </source>
</evidence>
<gene>
    <name evidence="14" type="ORF">OL599_21705</name>
</gene>
<dbReference type="PANTHER" id="PTHR21708">
    <property type="entry name" value="PROBABLE 2-DEHYDROPANTOATE 2-REDUCTASE"/>
    <property type="match status" value="1"/>
</dbReference>
<evidence type="ECO:0000256" key="6">
    <source>
        <dbReference type="ARBA" id="ARBA00022655"/>
    </source>
</evidence>
<evidence type="ECO:0000256" key="5">
    <source>
        <dbReference type="ARBA" id="ARBA00019465"/>
    </source>
</evidence>